<reference evidence="1 2" key="1">
    <citation type="journal article" date="2020" name="ISME J.">
        <title>Uncovering the hidden diversity of litter-decomposition mechanisms in mushroom-forming fungi.</title>
        <authorList>
            <person name="Floudas D."/>
            <person name="Bentzer J."/>
            <person name="Ahren D."/>
            <person name="Johansson T."/>
            <person name="Persson P."/>
            <person name="Tunlid A."/>
        </authorList>
    </citation>
    <scope>NUCLEOTIDE SEQUENCE [LARGE SCALE GENOMIC DNA]</scope>
    <source>
        <strain evidence="1 2">CBS 291.85</strain>
    </source>
</reference>
<dbReference type="Pfam" id="PF13489">
    <property type="entry name" value="Methyltransf_23"/>
    <property type="match status" value="1"/>
</dbReference>
<evidence type="ECO:0008006" key="3">
    <source>
        <dbReference type="Google" id="ProtNLM"/>
    </source>
</evidence>
<dbReference type="EMBL" id="JAACJM010000024">
    <property type="protein sequence ID" value="KAF5366312.1"/>
    <property type="molecule type" value="Genomic_DNA"/>
</dbReference>
<accession>A0A8H5GK11</accession>
<keyword evidence="2" id="KW-1185">Reference proteome</keyword>
<comment type="caution">
    <text evidence="1">The sequence shown here is derived from an EMBL/GenBank/DDBJ whole genome shotgun (WGS) entry which is preliminary data.</text>
</comment>
<dbReference type="Gene3D" id="3.40.50.150">
    <property type="entry name" value="Vaccinia Virus protein VP39"/>
    <property type="match status" value="1"/>
</dbReference>
<dbReference type="SUPFAM" id="SSF53335">
    <property type="entry name" value="S-adenosyl-L-methionine-dependent methyltransferases"/>
    <property type="match status" value="1"/>
</dbReference>
<organism evidence="1 2">
    <name type="scientific">Tetrapyrgos nigripes</name>
    <dbReference type="NCBI Taxonomy" id="182062"/>
    <lineage>
        <taxon>Eukaryota</taxon>
        <taxon>Fungi</taxon>
        <taxon>Dikarya</taxon>
        <taxon>Basidiomycota</taxon>
        <taxon>Agaricomycotina</taxon>
        <taxon>Agaricomycetes</taxon>
        <taxon>Agaricomycetidae</taxon>
        <taxon>Agaricales</taxon>
        <taxon>Marasmiineae</taxon>
        <taxon>Marasmiaceae</taxon>
        <taxon>Tetrapyrgos</taxon>
    </lineage>
</organism>
<dbReference type="Proteomes" id="UP000559256">
    <property type="component" value="Unassembled WGS sequence"/>
</dbReference>
<sequence length="288" mass="31529">MKQVDPKEIAKLCLHLENHYKTQLQSTEHRWAIVSQWDIPEDSRVLELGCGQGDCTAVLADLVGPNGHVTAVDPGAPDYGGPFTLGQAQVHLSSGPLGESISWKRAFPIEFLNSDESGEYDIAVLVLCTWYFSTPSILTETLSALNKKAKRILIAEWDLSSGKPSTNAHVLAVLTQAALEVRKEETVSNVRTLFTPSTIEAAASEAGLKLEKASVLDTADDVLDGYWEVLAVKDEGFVKQIEKFVQNERERYLVKSMREALLGALKDVGGPKNVKSMGVWCGSFVRAQ</sequence>
<name>A0A8H5GK11_9AGAR</name>
<proteinExistence type="predicted"/>
<evidence type="ECO:0000313" key="2">
    <source>
        <dbReference type="Proteomes" id="UP000559256"/>
    </source>
</evidence>
<dbReference type="InterPro" id="IPR029063">
    <property type="entry name" value="SAM-dependent_MTases_sf"/>
</dbReference>
<dbReference type="AlphaFoldDB" id="A0A8H5GK11"/>
<evidence type="ECO:0000313" key="1">
    <source>
        <dbReference type="EMBL" id="KAF5366312.1"/>
    </source>
</evidence>
<dbReference type="CDD" id="cd02440">
    <property type="entry name" value="AdoMet_MTases"/>
    <property type="match status" value="1"/>
</dbReference>
<protein>
    <recommendedName>
        <fullName evidence="3">S-adenosyl-L-methionine-dependent methyltransferase</fullName>
    </recommendedName>
</protein>
<dbReference type="OrthoDB" id="8300214at2759"/>
<gene>
    <name evidence="1" type="ORF">D9758_005717</name>
</gene>